<proteinExistence type="predicted"/>
<sequence length="155" mass="18610">MQEKYNKVMKWWNEREQKDKTKIIEKFKISSNEQFGVWLLNEHKLKNEITKDDIDLICFSINAHLVLTTINHGSNEENELTACLNVDKRKTLIKMKELTVEELFRQSYTCLERKDFQKIRNENVKLELVNMKDNIIESDNDVEREFKENQVGTER</sequence>
<dbReference type="AlphaFoldDB" id="X6P3C5"/>
<comment type="caution">
    <text evidence="1">The sequence shown here is derived from an EMBL/GenBank/DDBJ whole genome shotgun (WGS) entry which is preliminary data.</text>
</comment>
<evidence type="ECO:0000313" key="1">
    <source>
        <dbReference type="EMBL" id="ETO32716.1"/>
    </source>
</evidence>
<dbReference type="EMBL" id="ASPP01003988">
    <property type="protein sequence ID" value="ETO32716.1"/>
    <property type="molecule type" value="Genomic_DNA"/>
</dbReference>
<name>X6P3C5_RETFI</name>
<evidence type="ECO:0000313" key="2">
    <source>
        <dbReference type="Proteomes" id="UP000023152"/>
    </source>
</evidence>
<dbReference type="Proteomes" id="UP000023152">
    <property type="component" value="Unassembled WGS sequence"/>
</dbReference>
<accession>X6P3C5</accession>
<reference evidence="1 2" key="1">
    <citation type="journal article" date="2013" name="Curr. Biol.">
        <title>The Genome of the Foraminiferan Reticulomyxa filosa.</title>
        <authorList>
            <person name="Glockner G."/>
            <person name="Hulsmann N."/>
            <person name="Schleicher M."/>
            <person name="Noegel A.A."/>
            <person name="Eichinger L."/>
            <person name="Gallinger C."/>
            <person name="Pawlowski J."/>
            <person name="Sierra R."/>
            <person name="Euteneuer U."/>
            <person name="Pillet L."/>
            <person name="Moustafa A."/>
            <person name="Platzer M."/>
            <person name="Groth M."/>
            <person name="Szafranski K."/>
            <person name="Schliwa M."/>
        </authorList>
    </citation>
    <scope>NUCLEOTIDE SEQUENCE [LARGE SCALE GENOMIC DNA]</scope>
</reference>
<protein>
    <submittedName>
        <fullName evidence="1">Uncharacterized protein</fullName>
    </submittedName>
</protein>
<gene>
    <name evidence="1" type="ORF">RFI_04400</name>
</gene>
<feature type="non-terminal residue" evidence="1">
    <location>
        <position position="155"/>
    </location>
</feature>
<keyword evidence="2" id="KW-1185">Reference proteome</keyword>
<organism evidence="1 2">
    <name type="scientific">Reticulomyxa filosa</name>
    <dbReference type="NCBI Taxonomy" id="46433"/>
    <lineage>
        <taxon>Eukaryota</taxon>
        <taxon>Sar</taxon>
        <taxon>Rhizaria</taxon>
        <taxon>Retaria</taxon>
        <taxon>Foraminifera</taxon>
        <taxon>Monothalamids</taxon>
        <taxon>Reticulomyxidae</taxon>
        <taxon>Reticulomyxa</taxon>
    </lineage>
</organism>